<proteinExistence type="predicted"/>
<dbReference type="OrthoDB" id="5376287at2759"/>
<keyword evidence="3" id="KW-1185">Reference proteome</keyword>
<reference evidence="2 3" key="1">
    <citation type="submission" date="2020-03" db="EMBL/GenBank/DDBJ databases">
        <title>Draft Genome Sequence of Cudoniella acicularis.</title>
        <authorList>
            <person name="Buettner E."/>
            <person name="Kellner H."/>
        </authorList>
    </citation>
    <scope>NUCLEOTIDE SEQUENCE [LARGE SCALE GENOMIC DNA]</scope>
    <source>
        <strain evidence="2 3">DSM 108380</strain>
    </source>
</reference>
<accession>A0A8H4W343</accession>
<dbReference type="PANTHER" id="PTHR37540:SF5">
    <property type="entry name" value="TRANSCRIPTION FACTOR DOMAIN-CONTAINING PROTEIN"/>
    <property type="match status" value="1"/>
</dbReference>
<name>A0A8H4W343_9HELO</name>
<comment type="caution">
    <text evidence="2">The sequence shown here is derived from an EMBL/GenBank/DDBJ whole genome shotgun (WGS) entry which is preliminary data.</text>
</comment>
<evidence type="ECO:0000256" key="1">
    <source>
        <dbReference type="SAM" id="MobiDB-lite"/>
    </source>
</evidence>
<evidence type="ECO:0000313" key="2">
    <source>
        <dbReference type="EMBL" id="KAF4629249.1"/>
    </source>
</evidence>
<dbReference type="PANTHER" id="PTHR37540">
    <property type="entry name" value="TRANSCRIPTION FACTOR (ACR-2), PUTATIVE-RELATED-RELATED"/>
    <property type="match status" value="1"/>
</dbReference>
<organism evidence="2 3">
    <name type="scientific">Cudoniella acicularis</name>
    <dbReference type="NCBI Taxonomy" id="354080"/>
    <lineage>
        <taxon>Eukaryota</taxon>
        <taxon>Fungi</taxon>
        <taxon>Dikarya</taxon>
        <taxon>Ascomycota</taxon>
        <taxon>Pezizomycotina</taxon>
        <taxon>Leotiomycetes</taxon>
        <taxon>Helotiales</taxon>
        <taxon>Tricladiaceae</taxon>
        <taxon>Cudoniella</taxon>
    </lineage>
</organism>
<evidence type="ECO:0000313" key="3">
    <source>
        <dbReference type="Proteomes" id="UP000566819"/>
    </source>
</evidence>
<dbReference type="Proteomes" id="UP000566819">
    <property type="component" value="Unassembled WGS sequence"/>
</dbReference>
<gene>
    <name evidence="2" type="ORF">G7Y89_g8902</name>
</gene>
<dbReference type="EMBL" id="JAAMPI010000702">
    <property type="protein sequence ID" value="KAF4629249.1"/>
    <property type="molecule type" value="Genomic_DNA"/>
</dbReference>
<feature type="region of interest" description="Disordered" evidence="1">
    <location>
        <begin position="1"/>
        <end position="23"/>
    </location>
</feature>
<dbReference type="AlphaFoldDB" id="A0A8H4W343"/>
<sequence>MAEPDESRGSSGSPARMPFIISSNIEKADPATRKLIRSHVMRGKKQKRGRPDEGQRTTGWGTMAGRTQAPRVKLEEVIEMYTPLLPGRVGSDLSFVEFADEIEPSMLLNIIKFSTIAMRVIFPLKIAIGFQADNKEWLYPIVLDAATLHITAFAVEGFIDRILRRQENSINQAAMLHFQKGLRLLRERLLGEDDESKVSDATIGVVLKLASAAHFNGDYLASKQHMEGIRRMVDLRGGLDVFKGKYLLVEMLRCDLGIALLNGSNHVFFCQPSEPVIEYPEKLLPASDDKMCSQDNIELIRNMDNDLATAWRVMRRFCLLVNLGTQTQRLIRQEIIHETMTAVIYRLLHMSFAAGSIDETVQHGLLAFSHHVFLQWQDIKLPYHHFPTAYRNCILHLKLVDGVSSQLMLWLLMTGANSVFNISDEAWLREYLREDADRCQVKTWKEMQDILKSFMWIALLDEQPGKHIYDLLNLDKGKC</sequence>
<feature type="region of interest" description="Disordered" evidence="1">
    <location>
        <begin position="40"/>
        <end position="65"/>
    </location>
</feature>
<protein>
    <submittedName>
        <fullName evidence="2">Uncharacterized protein</fullName>
    </submittedName>
</protein>